<keyword evidence="1" id="KW-0472">Membrane</keyword>
<keyword evidence="1" id="KW-0812">Transmembrane</keyword>
<proteinExistence type="predicted"/>
<gene>
    <name evidence="2" type="ORF">PPSIR1_40784</name>
</gene>
<name>A6GHD4_9BACT</name>
<feature type="transmembrane region" description="Helical" evidence="1">
    <location>
        <begin position="7"/>
        <end position="25"/>
    </location>
</feature>
<reference evidence="2 3" key="1">
    <citation type="submission" date="2007-06" db="EMBL/GenBank/DDBJ databases">
        <authorList>
            <person name="Shimkets L."/>
            <person name="Ferriera S."/>
            <person name="Johnson J."/>
            <person name="Kravitz S."/>
            <person name="Beeson K."/>
            <person name="Sutton G."/>
            <person name="Rogers Y.-H."/>
            <person name="Friedman R."/>
            <person name="Frazier M."/>
            <person name="Venter J.C."/>
        </authorList>
    </citation>
    <scope>NUCLEOTIDE SEQUENCE [LARGE SCALE GENOMIC DNA]</scope>
    <source>
        <strain evidence="2 3">SIR-1</strain>
    </source>
</reference>
<dbReference type="RefSeq" id="WP_006976121.1">
    <property type="nucleotide sequence ID" value="NZ_ABCS01000118.1"/>
</dbReference>
<dbReference type="Proteomes" id="UP000005801">
    <property type="component" value="Unassembled WGS sequence"/>
</dbReference>
<keyword evidence="3" id="KW-1185">Reference proteome</keyword>
<sequence length="74" mass="8210">MLFPTRLFVSGSVLVLGLVAFWAMFRGAQVVSGVSENDDSALYSWCILAIVLGVSFVFSAVADFRAQWKFDRRS</sequence>
<accession>A6GHD4</accession>
<organism evidence="2 3">
    <name type="scientific">Plesiocystis pacifica SIR-1</name>
    <dbReference type="NCBI Taxonomy" id="391625"/>
    <lineage>
        <taxon>Bacteria</taxon>
        <taxon>Pseudomonadati</taxon>
        <taxon>Myxococcota</taxon>
        <taxon>Polyangia</taxon>
        <taxon>Nannocystales</taxon>
        <taxon>Nannocystaceae</taxon>
        <taxon>Plesiocystis</taxon>
    </lineage>
</organism>
<dbReference type="AlphaFoldDB" id="A6GHD4"/>
<protein>
    <submittedName>
        <fullName evidence="2">Uncharacterized protein</fullName>
    </submittedName>
</protein>
<comment type="caution">
    <text evidence="2">The sequence shown here is derived from an EMBL/GenBank/DDBJ whole genome shotgun (WGS) entry which is preliminary data.</text>
</comment>
<evidence type="ECO:0000313" key="2">
    <source>
        <dbReference type="EMBL" id="EDM74698.1"/>
    </source>
</evidence>
<keyword evidence="1" id="KW-1133">Transmembrane helix</keyword>
<evidence type="ECO:0000256" key="1">
    <source>
        <dbReference type="SAM" id="Phobius"/>
    </source>
</evidence>
<feature type="transmembrane region" description="Helical" evidence="1">
    <location>
        <begin position="41"/>
        <end position="64"/>
    </location>
</feature>
<dbReference type="EMBL" id="ABCS01000118">
    <property type="protein sequence ID" value="EDM74698.1"/>
    <property type="molecule type" value="Genomic_DNA"/>
</dbReference>
<evidence type="ECO:0000313" key="3">
    <source>
        <dbReference type="Proteomes" id="UP000005801"/>
    </source>
</evidence>